<proteinExistence type="predicted"/>
<dbReference type="Pfam" id="PF23444">
    <property type="entry name" value="DUF7127"/>
    <property type="match status" value="1"/>
</dbReference>
<dbReference type="EMBL" id="JBHSXQ010000003">
    <property type="protein sequence ID" value="MFC6905377.1"/>
    <property type="molecule type" value="Genomic_DNA"/>
</dbReference>
<dbReference type="RefSeq" id="WP_340603902.1">
    <property type="nucleotide sequence ID" value="NZ_JBBMXV010000003.1"/>
</dbReference>
<accession>A0ABD5V787</accession>
<gene>
    <name evidence="1" type="ORF">ACFQGH_09240</name>
</gene>
<reference evidence="1 2" key="1">
    <citation type="journal article" date="2019" name="Int. J. Syst. Evol. Microbiol.">
        <title>The Global Catalogue of Microorganisms (GCM) 10K type strain sequencing project: providing services to taxonomists for standard genome sequencing and annotation.</title>
        <authorList>
            <consortium name="The Broad Institute Genomics Platform"/>
            <consortium name="The Broad Institute Genome Sequencing Center for Infectious Disease"/>
            <person name="Wu L."/>
            <person name="Ma J."/>
        </authorList>
    </citation>
    <scope>NUCLEOTIDE SEQUENCE [LARGE SCALE GENOMIC DNA]</scope>
    <source>
        <strain evidence="1 2">CGMCC 1.3240</strain>
    </source>
</reference>
<dbReference type="Proteomes" id="UP001596312">
    <property type="component" value="Unassembled WGS sequence"/>
</dbReference>
<protein>
    <recommendedName>
        <fullName evidence="3">Hsp20/alpha crystallin family protein</fullName>
    </recommendedName>
</protein>
<sequence>METPRELRSVDQQDVLVDRVEYDDGTVIAVDFGGADEMAIDIVGDTAIVVADDHQVEFELPEGADEVSTNNGTLTIEG</sequence>
<name>A0ABD5V787_9EURY</name>
<evidence type="ECO:0000313" key="2">
    <source>
        <dbReference type="Proteomes" id="UP001596312"/>
    </source>
</evidence>
<evidence type="ECO:0008006" key="3">
    <source>
        <dbReference type="Google" id="ProtNLM"/>
    </source>
</evidence>
<comment type="caution">
    <text evidence="1">The sequence shown here is derived from an EMBL/GenBank/DDBJ whole genome shotgun (WGS) entry which is preliminary data.</text>
</comment>
<evidence type="ECO:0000313" key="1">
    <source>
        <dbReference type="EMBL" id="MFC6905377.1"/>
    </source>
</evidence>
<organism evidence="1 2">
    <name type="scientific">Halalkalicoccus tibetensis</name>
    <dbReference type="NCBI Taxonomy" id="175632"/>
    <lineage>
        <taxon>Archaea</taxon>
        <taxon>Methanobacteriati</taxon>
        <taxon>Methanobacteriota</taxon>
        <taxon>Stenosarchaea group</taxon>
        <taxon>Halobacteria</taxon>
        <taxon>Halobacteriales</taxon>
        <taxon>Halococcaceae</taxon>
        <taxon>Halalkalicoccus</taxon>
    </lineage>
</organism>
<dbReference type="InterPro" id="IPR055551">
    <property type="entry name" value="DUF7127"/>
</dbReference>
<keyword evidence="2" id="KW-1185">Reference proteome</keyword>
<dbReference type="AlphaFoldDB" id="A0ABD5V787"/>